<sequence length="451" mass="49982">MTKNKRNLLVVEDDPGLQRQYKWNFEEYNTVIVGNRQEAIQALGAEKPAVVTLDLGLPPDPDGTTEGFATLEEILREAPETKVIVASGHGSHESALKAIAMGAYDFYQKPVVPEQLGLIVDRAFRLYDLEVENRRLSETNQSSRFQGLITGSPNMYKVCDMVERVAPANVSVLLLGASGTGKELLARAVHNLSDRSGGKFVAINCAAIPENLLESELFGYEKGAFTGAVKQTIGKIELAEGGTLFLDEIGDLQFSLQVKLLRFLQERVIERIGGRKEIPVDVRVVCATHQNLESDIEEGGFREDLFYRLSEITINIPPLVERDGDAILLAKAFLSKFNTELNKQIKGFTHDALTSVASYNWPGNVRELENRIKRSVIMCNGKKITSDDLELNIKEDEVEILNLKIVRENSDIKAINKAMAQSNGNVTQAAKILGISRPTFYGLVKQYDISI</sequence>
<dbReference type="PRINTS" id="PR01590">
    <property type="entry name" value="HTHFIS"/>
</dbReference>
<dbReference type="InterPro" id="IPR025943">
    <property type="entry name" value="Sigma_54_int_dom_ATP-bd_2"/>
</dbReference>
<evidence type="ECO:0000256" key="3">
    <source>
        <dbReference type="ARBA" id="ARBA00023015"/>
    </source>
</evidence>
<dbReference type="PROSITE" id="PS50045">
    <property type="entry name" value="SIGMA54_INTERACT_4"/>
    <property type="match status" value="1"/>
</dbReference>
<dbReference type="InterPro" id="IPR002197">
    <property type="entry name" value="HTH_Fis"/>
</dbReference>
<dbReference type="PROSITE" id="PS00688">
    <property type="entry name" value="SIGMA54_INTERACT_3"/>
    <property type="match status" value="1"/>
</dbReference>
<dbReference type="InterPro" id="IPR014264">
    <property type="entry name" value="PEP-CTERM_resp_reg"/>
</dbReference>
<dbReference type="Gene3D" id="3.40.50.2300">
    <property type="match status" value="1"/>
</dbReference>
<evidence type="ECO:0000256" key="5">
    <source>
        <dbReference type="ARBA" id="ARBA00023163"/>
    </source>
</evidence>
<dbReference type="NCBIfam" id="TIGR02915">
    <property type="entry name" value="PEP_resp_reg"/>
    <property type="match status" value="1"/>
</dbReference>
<evidence type="ECO:0000259" key="7">
    <source>
        <dbReference type="PROSITE" id="PS50110"/>
    </source>
</evidence>
<keyword evidence="5" id="KW-0804">Transcription</keyword>
<dbReference type="GO" id="GO:0000160">
    <property type="term" value="P:phosphorelay signal transduction system"/>
    <property type="evidence" value="ECO:0007669"/>
    <property type="project" value="InterPro"/>
</dbReference>
<proteinExistence type="predicted"/>
<gene>
    <name evidence="8" type="ORF">MNBD_ALPHA01-1049</name>
</gene>
<keyword evidence="2" id="KW-0067">ATP-binding</keyword>
<dbReference type="Gene3D" id="3.40.50.300">
    <property type="entry name" value="P-loop containing nucleotide triphosphate hydrolases"/>
    <property type="match status" value="1"/>
</dbReference>
<evidence type="ECO:0000256" key="4">
    <source>
        <dbReference type="ARBA" id="ARBA00023125"/>
    </source>
</evidence>
<dbReference type="PROSITE" id="PS00676">
    <property type="entry name" value="SIGMA54_INTERACT_2"/>
    <property type="match status" value="1"/>
</dbReference>
<dbReference type="SUPFAM" id="SSF52172">
    <property type="entry name" value="CheY-like"/>
    <property type="match status" value="1"/>
</dbReference>
<evidence type="ECO:0000313" key="8">
    <source>
        <dbReference type="EMBL" id="VAW03818.1"/>
    </source>
</evidence>
<evidence type="ECO:0000256" key="1">
    <source>
        <dbReference type="ARBA" id="ARBA00022741"/>
    </source>
</evidence>
<feature type="domain" description="Sigma-54 factor interaction" evidence="6">
    <location>
        <begin position="148"/>
        <end position="377"/>
    </location>
</feature>
<dbReference type="InterPro" id="IPR003593">
    <property type="entry name" value="AAA+_ATPase"/>
</dbReference>
<dbReference type="EMBL" id="UOEJ01000177">
    <property type="protein sequence ID" value="VAW03818.1"/>
    <property type="molecule type" value="Genomic_DNA"/>
</dbReference>
<accession>A0A3B0SEX1</accession>
<dbReference type="PROSITE" id="PS50110">
    <property type="entry name" value="RESPONSE_REGULATORY"/>
    <property type="match status" value="1"/>
</dbReference>
<dbReference type="CDD" id="cd00009">
    <property type="entry name" value="AAA"/>
    <property type="match status" value="1"/>
</dbReference>
<dbReference type="Pfam" id="PF02954">
    <property type="entry name" value="HTH_8"/>
    <property type="match status" value="1"/>
</dbReference>
<dbReference type="FunFam" id="3.40.50.300:FF:000006">
    <property type="entry name" value="DNA-binding transcriptional regulator NtrC"/>
    <property type="match status" value="1"/>
</dbReference>
<keyword evidence="1" id="KW-0547">Nucleotide-binding</keyword>
<dbReference type="SUPFAM" id="SSF46689">
    <property type="entry name" value="Homeodomain-like"/>
    <property type="match status" value="1"/>
</dbReference>
<dbReference type="SMART" id="SM00448">
    <property type="entry name" value="REC"/>
    <property type="match status" value="1"/>
</dbReference>
<dbReference type="PANTHER" id="PTHR32071">
    <property type="entry name" value="TRANSCRIPTIONAL REGULATORY PROTEIN"/>
    <property type="match status" value="1"/>
</dbReference>
<dbReference type="InterPro" id="IPR001789">
    <property type="entry name" value="Sig_transdc_resp-reg_receiver"/>
</dbReference>
<dbReference type="InterPro" id="IPR009057">
    <property type="entry name" value="Homeodomain-like_sf"/>
</dbReference>
<evidence type="ECO:0000256" key="2">
    <source>
        <dbReference type="ARBA" id="ARBA00022840"/>
    </source>
</evidence>
<dbReference type="GO" id="GO:0006355">
    <property type="term" value="P:regulation of DNA-templated transcription"/>
    <property type="evidence" value="ECO:0007669"/>
    <property type="project" value="InterPro"/>
</dbReference>
<dbReference type="InterPro" id="IPR002078">
    <property type="entry name" value="Sigma_54_int"/>
</dbReference>
<dbReference type="SUPFAM" id="SSF52540">
    <property type="entry name" value="P-loop containing nucleoside triphosphate hydrolases"/>
    <property type="match status" value="1"/>
</dbReference>
<dbReference type="InterPro" id="IPR025944">
    <property type="entry name" value="Sigma_54_int_dom_CS"/>
</dbReference>
<dbReference type="Pfam" id="PF25601">
    <property type="entry name" value="AAA_lid_14"/>
    <property type="match status" value="1"/>
</dbReference>
<reference evidence="8" key="1">
    <citation type="submission" date="2018-06" db="EMBL/GenBank/DDBJ databases">
        <authorList>
            <person name="Zhirakovskaya E."/>
        </authorList>
    </citation>
    <scope>NUCLEOTIDE SEQUENCE</scope>
</reference>
<dbReference type="GO" id="GO:0043565">
    <property type="term" value="F:sequence-specific DNA binding"/>
    <property type="evidence" value="ECO:0007669"/>
    <property type="project" value="InterPro"/>
</dbReference>
<dbReference type="Pfam" id="PF00072">
    <property type="entry name" value="Response_reg"/>
    <property type="match status" value="1"/>
</dbReference>
<keyword evidence="4" id="KW-0238">DNA-binding</keyword>
<dbReference type="Gene3D" id="1.10.10.60">
    <property type="entry name" value="Homeodomain-like"/>
    <property type="match status" value="1"/>
</dbReference>
<evidence type="ECO:0000259" key="6">
    <source>
        <dbReference type="PROSITE" id="PS50045"/>
    </source>
</evidence>
<dbReference type="SMART" id="SM00382">
    <property type="entry name" value="AAA"/>
    <property type="match status" value="1"/>
</dbReference>
<keyword evidence="3" id="KW-0805">Transcription regulation</keyword>
<dbReference type="AlphaFoldDB" id="A0A3B0SEX1"/>
<dbReference type="InterPro" id="IPR027417">
    <property type="entry name" value="P-loop_NTPase"/>
</dbReference>
<dbReference type="PANTHER" id="PTHR32071:SF113">
    <property type="entry name" value="ALGINATE BIOSYNTHESIS TRANSCRIPTIONAL REGULATORY PROTEIN ALGB"/>
    <property type="match status" value="1"/>
</dbReference>
<feature type="domain" description="Response regulatory" evidence="7">
    <location>
        <begin position="7"/>
        <end position="124"/>
    </location>
</feature>
<dbReference type="InterPro" id="IPR058031">
    <property type="entry name" value="AAA_lid_NorR"/>
</dbReference>
<dbReference type="Gene3D" id="1.10.8.60">
    <property type="match status" value="1"/>
</dbReference>
<dbReference type="GO" id="GO:0005524">
    <property type="term" value="F:ATP binding"/>
    <property type="evidence" value="ECO:0007669"/>
    <property type="project" value="UniProtKB-KW"/>
</dbReference>
<dbReference type="InterPro" id="IPR011006">
    <property type="entry name" value="CheY-like_superfamily"/>
</dbReference>
<organism evidence="8">
    <name type="scientific">hydrothermal vent metagenome</name>
    <dbReference type="NCBI Taxonomy" id="652676"/>
    <lineage>
        <taxon>unclassified sequences</taxon>
        <taxon>metagenomes</taxon>
        <taxon>ecological metagenomes</taxon>
    </lineage>
</organism>
<protein>
    <submittedName>
        <fullName evidence="8">Two-component system response regulator protein</fullName>
    </submittedName>
</protein>
<dbReference type="Pfam" id="PF00158">
    <property type="entry name" value="Sigma54_activat"/>
    <property type="match status" value="1"/>
</dbReference>
<name>A0A3B0SEX1_9ZZZZ</name>